<evidence type="ECO:0008006" key="4">
    <source>
        <dbReference type="Google" id="ProtNLM"/>
    </source>
</evidence>
<dbReference type="KEGG" id="tfr:BR63_09060"/>
<dbReference type="Proteomes" id="UP000515847">
    <property type="component" value="Chromosome"/>
</dbReference>
<keyword evidence="3" id="KW-1185">Reference proteome</keyword>
<dbReference type="EMBL" id="CP045798">
    <property type="protein sequence ID" value="QNB46448.1"/>
    <property type="molecule type" value="Genomic_DNA"/>
</dbReference>
<accession>A0A7G6E2Z4</accession>
<evidence type="ECO:0000313" key="2">
    <source>
        <dbReference type="EMBL" id="QNB46448.1"/>
    </source>
</evidence>
<comment type="similarity">
    <text evidence="1">Belongs to the enoyl-CoA hydratase/isomerase family.</text>
</comment>
<dbReference type="InterPro" id="IPR014748">
    <property type="entry name" value="Enoyl-CoA_hydra_C"/>
</dbReference>
<dbReference type="Gene3D" id="1.10.12.10">
    <property type="entry name" value="Lyase 2-enoyl-coa Hydratase, Chain A, domain 2"/>
    <property type="match status" value="1"/>
</dbReference>
<name>A0A7G6E2Z4_THEFR</name>
<dbReference type="SUPFAM" id="SSF52096">
    <property type="entry name" value="ClpP/crotonase"/>
    <property type="match status" value="1"/>
</dbReference>
<dbReference type="InterPro" id="IPR029045">
    <property type="entry name" value="ClpP/crotonase-like_dom_sf"/>
</dbReference>
<evidence type="ECO:0000256" key="1">
    <source>
        <dbReference type="ARBA" id="ARBA00005254"/>
    </source>
</evidence>
<dbReference type="RefSeq" id="WP_153802077.1">
    <property type="nucleotide sequence ID" value="NZ_CP045798.1"/>
</dbReference>
<dbReference type="OrthoDB" id="9775794at2"/>
<proteinExistence type="inferred from homology"/>
<evidence type="ECO:0000313" key="3">
    <source>
        <dbReference type="Proteomes" id="UP000515847"/>
    </source>
</evidence>
<dbReference type="AlphaFoldDB" id="A0A7G6E2Z4"/>
<reference evidence="2 3" key="1">
    <citation type="journal article" date="2019" name="Front. Microbiol.">
        <title>Thermoanaerosceptrum fracticalcis gen. nov. sp. nov., a Novel Fumarate-Fermenting Microorganism From a Deep Fractured Carbonate Aquifer of the US Great Basin.</title>
        <authorList>
            <person name="Hamilton-Brehm S.D."/>
            <person name="Stewart L.E."/>
            <person name="Zavarin M."/>
            <person name="Caldwell M."/>
            <person name="Lawson P.A."/>
            <person name="Onstott T.C."/>
            <person name="Grzymski J."/>
            <person name="Neveux I."/>
            <person name="Lollar B.S."/>
            <person name="Russell C.E."/>
            <person name="Moser D.P."/>
        </authorList>
    </citation>
    <scope>NUCLEOTIDE SEQUENCE [LARGE SCALE GENOMIC DNA]</scope>
    <source>
        <strain evidence="2 3">DRI-13</strain>
    </source>
</reference>
<gene>
    <name evidence="2" type="ORF">BR63_09060</name>
</gene>
<sequence>MEEYLKEPELRDLHKVELEMARCFDSQDYQEGYRAFLEKRKPRFQGK</sequence>
<organism evidence="2 3">
    <name type="scientific">Thermanaerosceptrum fracticalcis</name>
    <dbReference type="NCBI Taxonomy" id="1712410"/>
    <lineage>
        <taxon>Bacteria</taxon>
        <taxon>Bacillati</taxon>
        <taxon>Bacillota</taxon>
        <taxon>Clostridia</taxon>
        <taxon>Eubacteriales</taxon>
        <taxon>Peptococcaceae</taxon>
        <taxon>Thermanaerosceptrum</taxon>
    </lineage>
</organism>
<protein>
    <recommendedName>
        <fullName evidence="4">Enoyl-CoA hydratase</fullName>
    </recommendedName>
</protein>